<feature type="transmembrane region" description="Helical" evidence="1">
    <location>
        <begin position="160"/>
        <end position="186"/>
    </location>
</feature>
<reference evidence="2" key="1">
    <citation type="submission" date="2020-08" db="EMBL/GenBank/DDBJ databases">
        <title>Sequencing the genomes of 1000 actinobacteria strains.</title>
        <authorList>
            <person name="Klenk H.-P."/>
        </authorList>
    </citation>
    <scope>NUCLEOTIDE SEQUENCE</scope>
    <source>
        <strain evidence="2">DSM 20582</strain>
    </source>
</reference>
<feature type="transmembrane region" description="Helical" evidence="1">
    <location>
        <begin position="283"/>
        <end position="311"/>
    </location>
</feature>
<feature type="transmembrane region" description="Helical" evidence="1">
    <location>
        <begin position="603"/>
        <end position="625"/>
    </location>
</feature>
<feature type="transmembrane region" description="Helical" evidence="1">
    <location>
        <begin position="248"/>
        <end position="271"/>
    </location>
</feature>
<evidence type="ECO:0000256" key="1">
    <source>
        <dbReference type="SAM" id="Phobius"/>
    </source>
</evidence>
<keyword evidence="1" id="KW-1133">Transmembrane helix</keyword>
<evidence type="ECO:0000313" key="2">
    <source>
        <dbReference type="EMBL" id="MBB3116071.1"/>
    </source>
</evidence>
<feature type="transmembrane region" description="Helical" evidence="1">
    <location>
        <begin position="557"/>
        <end position="582"/>
    </location>
</feature>
<comment type="caution">
    <text evidence="2">The sequence shown here is derived from an EMBL/GenBank/DDBJ whole genome shotgun (WGS) entry which is preliminary data.</text>
</comment>
<accession>A0A8I0CPK7</accession>
<dbReference type="RefSeq" id="WP_010265332.1">
    <property type="nucleotide sequence ID" value="NZ_AENJ01000038.1"/>
</dbReference>
<name>A0A8I0CPK7_9CORY</name>
<dbReference type="EMBL" id="JACHWT010000005">
    <property type="protein sequence ID" value="MBB3116071.1"/>
    <property type="molecule type" value="Genomic_DNA"/>
</dbReference>
<proteinExistence type="predicted"/>
<protein>
    <submittedName>
        <fullName evidence="2">Uncharacterized protein</fullName>
    </submittedName>
</protein>
<keyword evidence="1" id="KW-0472">Membrane</keyword>
<evidence type="ECO:0000313" key="3">
    <source>
        <dbReference type="Proteomes" id="UP000612712"/>
    </source>
</evidence>
<keyword evidence="1" id="KW-0812">Transmembrane</keyword>
<dbReference type="Proteomes" id="UP000612712">
    <property type="component" value="Unassembled WGS sequence"/>
</dbReference>
<gene>
    <name evidence="2" type="ORF">FHU32_001298</name>
</gene>
<sequence length="679" mass="72885">MKTLSPYSIVKLSLTVLFVGCVVLGAATAVMLERERVRGVDSAVAVTTSVDPDSSRRFIADVEALSANTGATVVVDRTDFGVRTLYVAQGGHGARWLRDGYTSFTPSLTYVVRPLTDLPDGDIKQGYDMSGGEEVTRQFVDLAHRYGADTITFRTTELQILVATPFGVGLLEILFISLALLLYAVIVNGRRYAVLSLHGAGPWRMFLGDLRAGLVGWVPFALAAAVVGAVVLYLATSVDGLVLFGRHTLLYAVALMLVHLVVWWVACLCSSRVDVIRSLAGKVPALTVVSSGLGLRLVSVILLVVTTVSLWNHLPEFLRQEQMRADVQRIGGLYRVSVNAGPTGEDLTTLEGRLTQVVNRLKAEGKVLEFTRFETVDRRTVLMMNRSAAATFLSDSARRAVEDVPEGAAVFLHGAGPTAGDGSGDGSGSGDVTALVESASRGYYGGRDLCGERGCDVRVPDGPYSVLDPVLEPGMWKSDVVRHDPMVLVAPDDVVPADDSTVLSLMSTGNILFRDREAVNELADDDVVRRGIFLQRTVLDSWDESHNQFRMTVTADVVAAVVAVVAVLGLGLGFAYVCYLAWYQRFRVGFIFGLGVVRRFRAVLVMEAVTVMVALGLLGGIYAGYAGEEFSNPVMKQAILHVISPWAVVTVAGVVLGSSAVILSALGAASRRIQKSRAV</sequence>
<feature type="transmembrane region" description="Helical" evidence="1">
    <location>
        <begin position="214"/>
        <end position="236"/>
    </location>
</feature>
<organism evidence="2 3">
    <name type="scientific">Corynebacterium bovis DSM 20582 = CIP 54.80</name>
    <dbReference type="NCBI Taxonomy" id="927655"/>
    <lineage>
        <taxon>Bacteria</taxon>
        <taxon>Bacillati</taxon>
        <taxon>Actinomycetota</taxon>
        <taxon>Actinomycetes</taxon>
        <taxon>Mycobacteriales</taxon>
        <taxon>Corynebacteriaceae</taxon>
        <taxon>Corynebacterium</taxon>
    </lineage>
</organism>
<feature type="transmembrane region" description="Helical" evidence="1">
    <location>
        <begin position="645"/>
        <end position="669"/>
    </location>
</feature>
<dbReference type="AlphaFoldDB" id="A0A8I0CPK7"/>
<dbReference type="GeneID" id="79383485"/>